<organism evidence="1 2">
    <name type="scientific">Colletotrichum truncatum</name>
    <name type="common">Anthracnose fungus</name>
    <name type="synonym">Colletotrichum capsici</name>
    <dbReference type="NCBI Taxonomy" id="5467"/>
    <lineage>
        <taxon>Eukaryota</taxon>
        <taxon>Fungi</taxon>
        <taxon>Dikarya</taxon>
        <taxon>Ascomycota</taxon>
        <taxon>Pezizomycotina</taxon>
        <taxon>Sordariomycetes</taxon>
        <taxon>Hypocreomycetidae</taxon>
        <taxon>Glomerellales</taxon>
        <taxon>Glomerellaceae</taxon>
        <taxon>Colletotrichum</taxon>
        <taxon>Colletotrichum truncatum species complex</taxon>
    </lineage>
</organism>
<dbReference type="EMBL" id="VUJX02000001">
    <property type="protein sequence ID" value="KAL0942574.1"/>
    <property type="molecule type" value="Genomic_DNA"/>
</dbReference>
<dbReference type="Proteomes" id="UP000805649">
    <property type="component" value="Unassembled WGS sequence"/>
</dbReference>
<proteinExistence type="predicted"/>
<evidence type="ECO:0000313" key="2">
    <source>
        <dbReference type="Proteomes" id="UP000805649"/>
    </source>
</evidence>
<sequence length="57" mass="6485">MANWKLQKVVILGSYVVSRSCLCLTEKQSRNQWRGYRGALFRPNNSGGVLQATVRDE</sequence>
<comment type="caution">
    <text evidence="1">The sequence shown here is derived from an EMBL/GenBank/DDBJ whole genome shotgun (WGS) entry which is preliminary data.</text>
</comment>
<keyword evidence="2" id="KW-1185">Reference proteome</keyword>
<protein>
    <submittedName>
        <fullName evidence="1">Uncharacterized protein</fullName>
    </submittedName>
</protein>
<evidence type="ECO:0000313" key="1">
    <source>
        <dbReference type="EMBL" id="KAL0942574.1"/>
    </source>
</evidence>
<accession>A0ACC3ZER5</accession>
<reference evidence="1 2" key="1">
    <citation type="journal article" date="2020" name="Phytopathology">
        <title>Genome Sequence Resources of Colletotrichum truncatum, C. plurivorum, C. musicola, and C. sojae: Four Species Pathogenic to Soybean (Glycine max).</title>
        <authorList>
            <person name="Rogerio F."/>
            <person name="Boufleur T.R."/>
            <person name="Ciampi-Guillardi M."/>
            <person name="Sukno S.A."/>
            <person name="Thon M.R."/>
            <person name="Massola Junior N.S."/>
            <person name="Baroncelli R."/>
        </authorList>
    </citation>
    <scope>NUCLEOTIDE SEQUENCE [LARGE SCALE GENOMIC DNA]</scope>
    <source>
        <strain evidence="1 2">CMES1059</strain>
    </source>
</reference>
<name>A0ACC3ZER5_COLTU</name>
<gene>
    <name evidence="1" type="ORF">CTRU02_200460</name>
</gene>